<name>A0ABQ5F4W1_9ASTR</name>
<gene>
    <name evidence="2" type="ORF">Tco_0992801</name>
</gene>
<dbReference type="EMBL" id="BQNB010016958">
    <property type="protein sequence ID" value="GJT57747.1"/>
    <property type="molecule type" value="Genomic_DNA"/>
</dbReference>
<organism evidence="2 3">
    <name type="scientific">Tanacetum coccineum</name>
    <dbReference type="NCBI Taxonomy" id="301880"/>
    <lineage>
        <taxon>Eukaryota</taxon>
        <taxon>Viridiplantae</taxon>
        <taxon>Streptophyta</taxon>
        <taxon>Embryophyta</taxon>
        <taxon>Tracheophyta</taxon>
        <taxon>Spermatophyta</taxon>
        <taxon>Magnoliopsida</taxon>
        <taxon>eudicotyledons</taxon>
        <taxon>Gunneridae</taxon>
        <taxon>Pentapetalae</taxon>
        <taxon>asterids</taxon>
        <taxon>campanulids</taxon>
        <taxon>Asterales</taxon>
        <taxon>Asteraceae</taxon>
        <taxon>Asteroideae</taxon>
        <taxon>Anthemideae</taxon>
        <taxon>Anthemidinae</taxon>
        <taxon>Tanacetum</taxon>
    </lineage>
</organism>
<reference evidence="2" key="1">
    <citation type="journal article" date="2022" name="Int. J. Mol. Sci.">
        <title>Draft Genome of Tanacetum Coccineum: Genomic Comparison of Closely Related Tanacetum-Family Plants.</title>
        <authorList>
            <person name="Yamashiro T."/>
            <person name="Shiraishi A."/>
            <person name="Nakayama K."/>
            <person name="Satake H."/>
        </authorList>
    </citation>
    <scope>NUCLEOTIDE SEQUENCE</scope>
</reference>
<proteinExistence type="predicted"/>
<keyword evidence="3" id="KW-1185">Reference proteome</keyword>
<comment type="caution">
    <text evidence="2">The sequence shown here is derived from an EMBL/GenBank/DDBJ whole genome shotgun (WGS) entry which is preliminary data.</text>
</comment>
<reference evidence="2" key="2">
    <citation type="submission" date="2022-01" db="EMBL/GenBank/DDBJ databases">
        <authorList>
            <person name="Yamashiro T."/>
            <person name="Shiraishi A."/>
            <person name="Satake H."/>
            <person name="Nakayama K."/>
        </authorList>
    </citation>
    <scope>NUCLEOTIDE SEQUENCE</scope>
</reference>
<protein>
    <submittedName>
        <fullName evidence="2">Uncharacterized protein</fullName>
    </submittedName>
</protein>
<dbReference type="Proteomes" id="UP001151760">
    <property type="component" value="Unassembled WGS sequence"/>
</dbReference>
<evidence type="ECO:0000313" key="2">
    <source>
        <dbReference type="EMBL" id="GJT57747.1"/>
    </source>
</evidence>
<keyword evidence="1" id="KW-0175">Coiled coil</keyword>
<feature type="coiled-coil region" evidence="1">
    <location>
        <begin position="346"/>
        <end position="377"/>
    </location>
</feature>
<evidence type="ECO:0000313" key="3">
    <source>
        <dbReference type="Proteomes" id="UP001151760"/>
    </source>
</evidence>
<evidence type="ECO:0000256" key="1">
    <source>
        <dbReference type="SAM" id="Coils"/>
    </source>
</evidence>
<accession>A0ABQ5F4W1</accession>
<sequence>MTILTNPDLVDLEELDIEVGTGLWLTMRAKRFLKNTERKLDMINKEIIGFDKSKDETYIEQWSGFTFERDSQVHNPKKFNLTHAVKKNMKIGTSLDDLIGSDYAWNKLISLENMQDLSMWLQIPQLKMSNKLAASNCSWEMECALDPTVIKLQRPIKHWRIVALKRRVKKLEKKKGSRTHRLIRLYKALSRVKKLERRNKSRTPCLKRLRKVGRSAQVVSSEDEGLGAQEDASKQERKIVDLDADVEVTLVDEAQERNNDNLMFDTGFFDEQEVEVEKVVSTAEVTSASAATTTVDELTLAQTLIEIKAAKPKAVTTAATTTTTAVTRPKARGVVVQDLNQILIDKEIAQKLQARLNAELEEEEKLAKQKEEDANIIKWDNVQAIIDADYELAARL</sequence>